<comment type="caution">
    <text evidence="1">The sequence shown here is derived from an EMBL/GenBank/DDBJ whole genome shotgun (WGS) entry which is preliminary data.</text>
</comment>
<gene>
    <name evidence="1" type="ORF">GCM10010492_38210</name>
</gene>
<protein>
    <submittedName>
        <fullName evidence="1">Uncharacterized protein</fullName>
    </submittedName>
</protein>
<proteinExistence type="predicted"/>
<dbReference type="EMBL" id="BAAABU010000007">
    <property type="protein sequence ID" value="GAA0235594.1"/>
    <property type="molecule type" value="Genomic_DNA"/>
</dbReference>
<evidence type="ECO:0000313" key="1">
    <source>
        <dbReference type="EMBL" id="GAA0235594.1"/>
    </source>
</evidence>
<sequence>MYSNRRLAALAIAVVGGAVLGAALFTGVARAHAPDPGTGFVGTAEVRTPFGWNAPSQRLGGLLHAGIRPIVHRCAHLGRG</sequence>
<dbReference type="Proteomes" id="UP001500416">
    <property type="component" value="Unassembled WGS sequence"/>
</dbReference>
<evidence type="ECO:0000313" key="2">
    <source>
        <dbReference type="Proteomes" id="UP001500416"/>
    </source>
</evidence>
<dbReference type="RefSeq" id="WP_343935188.1">
    <property type="nucleotide sequence ID" value="NZ_BAAABU010000007.1"/>
</dbReference>
<keyword evidence="2" id="KW-1185">Reference proteome</keyword>
<organism evidence="1 2">
    <name type="scientific">Saccharothrix mutabilis subsp. mutabilis</name>
    <dbReference type="NCBI Taxonomy" id="66855"/>
    <lineage>
        <taxon>Bacteria</taxon>
        <taxon>Bacillati</taxon>
        <taxon>Actinomycetota</taxon>
        <taxon>Actinomycetes</taxon>
        <taxon>Pseudonocardiales</taxon>
        <taxon>Pseudonocardiaceae</taxon>
        <taxon>Saccharothrix</taxon>
    </lineage>
</organism>
<accession>A0ABP3DLC7</accession>
<name>A0ABP3DLC7_9PSEU</name>
<reference evidence="2" key="1">
    <citation type="journal article" date="2019" name="Int. J. Syst. Evol. Microbiol.">
        <title>The Global Catalogue of Microorganisms (GCM) 10K type strain sequencing project: providing services to taxonomists for standard genome sequencing and annotation.</title>
        <authorList>
            <consortium name="The Broad Institute Genomics Platform"/>
            <consortium name="The Broad Institute Genome Sequencing Center for Infectious Disease"/>
            <person name="Wu L."/>
            <person name="Ma J."/>
        </authorList>
    </citation>
    <scope>NUCLEOTIDE SEQUENCE [LARGE SCALE GENOMIC DNA]</scope>
    <source>
        <strain evidence="2">JCM 3380</strain>
    </source>
</reference>